<dbReference type="AlphaFoldDB" id="A0A6M3MF14"/>
<evidence type="ECO:0000313" key="1">
    <source>
        <dbReference type="EMBL" id="QJB04065.1"/>
    </source>
</evidence>
<protein>
    <recommendedName>
        <fullName evidence="2">DUF551 domain-containing protein</fullName>
    </recommendedName>
</protein>
<evidence type="ECO:0008006" key="2">
    <source>
        <dbReference type="Google" id="ProtNLM"/>
    </source>
</evidence>
<sequence length="101" mass="11811">MNEENQIIADKASVDVETLVMPLKWNSIADDGLPPERTRCIAYGRWQTYTKKANKLNGDYTILSMAIFANGLWHRKDLIREWFTYESDKITHWIKIPDVPL</sequence>
<gene>
    <name evidence="1" type="ORF">MM171B00494_0001</name>
</gene>
<organism evidence="1">
    <name type="scientific">viral metagenome</name>
    <dbReference type="NCBI Taxonomy" id="1070528"/>
    <lineage>
        <taxon>unclassified sequences</taxon>
        <taxon>metagenomes</taxon>
        <taxon>organismal metagenomes</taxon>
    </lineage>
</organism>
<name>A0A6M3MF14_9ZZZZ</name>
<proteinExistence type="predicted"/>
<reference evidence="1" key="1">
    <citation type="submission" date="2020-03" db="EMBL/GenBank/DDBJ databases">
        <title>The deep terrestrial virosphere.</title>
        <authorList>
            <person name="Holmfeldt K."/>
            <person name="Nilsson E."/>
            <person name="Simone D."/>
            <person name="Lopez-Fernandez M."/>
            <person name="Wu X."/>
            <person name="de Brujin I."/>
            <person name="Lundin D."/>
            <person name="Andersson A."/>
            <person name="Bertilsson S."/>
            <person name="Dopson M."/>
        </authorList>
    </citation>
    <scope>NUCLEOTIDE SEQUENCE</scope>
    <source>
        <strain evidence="1">MM171B00494</strain>
    </source>
</reference>
<dbReference type="EMBL" id="MT143871">
    <property type="protein sequence ID" value="QJB04065.1"/>
    <property type="molecule type" value="Genomic_DNA"/>
</dbReference>
<accession>A0A6M3MF14</accession>